<dbReference type="InterPro" id="IPR050091">
    <property type="entry name" value="PKS_NRPS_Biosynth_Enz"/>
</dbReference>
<protein>
    <submittedName>
        <fullName evidence="5">Polyketide synthase type I</fullName>
    </submittedName>
</protein>
<feature type="region of interest" description="N-terminal hotdog fold" evidence="3">
    <location>
        <position position="1"/>
    </location>
</feature>
<dbReference type="InterPro" id="IPR020802">
    <property type="entry name" value="TesA-like"/>
</dbReference>
<feature type="region of interest" description="C-terminal hotdog fold" evidence="3">
    <location>
        <begin position="4"/>
        <end position="156"/>
    </location>
</feature>
<feature type="domain" description="PKS/mFAS DH" evidence="4">
    <location>
        <begin position="1"/>
        <end position="156"/>
    </location>
</feature>
<dbReference type="AlphaFoldDB" id="S4WIM8"/>
<gene>
    <name evidence="5" type="primary">cuv21</name>
</gene>
<dbReference type="InterPro" id="IPR049551">
    <property type="entry name" value="PKS_DH_C"/>
</dbReference>
<evidence type="ECO:0000256" key="1">
    <source>
        <dbReference type="ARBA" id="ARBA00022679"/>
    </source>
</evidence>
<dbReference type="Gene3D" id="3.40.50.1820">
    <property type="entry name" value="alpha/beta hydrolase"/>
    <property type="match status" value="1"/>
</dbReference>
<dbReference type="Pfam" id="PF00975">
    <property type="entry name" value="Thioesterase"/>
    <property type="match status" value="1"/>
</dbReference>
<organism evidence="5">
    <name type="scientific">Streptomyces sp. LZ35</name>
    <dbReference type="NCBI Taxonomy" id="1245024"/>
    <lineage>
        <taxon>Bacteria</taxon>
        <taxon>Bacillati</taxon>
        <taxon>Actinomycetota</taxon>
        <taxon>Actinomycetes</taxon>
        <taxon>Kitasatosporales</taxon>
        <taxon>Streptomycetaceae</taxon>
        <taxon>Streptomyces</taxon>
    </lineage>
</organism>
<dbReference type="Pfam" id="PF14765">
    <property type="entry name" value="PS-DH"/>
    <property type="match status" value="1"/>
</dbReference>
<dbReference type="InterPro" id="IPR042104">
    <property type="entry name" value="PKS_dehydratase_sf"/>
</dbReference>
<comment type="caution">
    <text evidence="3">Lacks conserved residue(s) required for the propagation of feature annotation.</text>
</comment>
<name>S4WIM8_9ACTN</name>
<dbReference type="EMBL" id="KF017602">
    <property type="protein sequence ID" value="AGO98704.1"/>
    <property type="molecule type" value="Genomic_DNA"/>
</dbReference>
<dbReference type="PANTHER" id="PTHR43775:SF51">
    <property type="entry name" value="INACTIVE PHENOLPHTHIOCEROL SYNTHESIS POLYKETIDE SYNTHASE TYPE I PKS1-RELATED"/>
    <property type="match status" value="1"/>
</dbReference>
<keyword evidence="2" id="KW-0511">Multifunctional enzyme</keyword>
<dbReference type="GO" id="GO:0006633">
    <property type="term" value="P:fatty acid biosynthetic process"/>
    <property type="evidence" value="ECO:0007669"/>
    <property type="project" value="TreeGrafter"/>
</dbReference>
<keyword evidence="1" id="KW-0808">Transferase</keyword>
<evidence type="ECO:0000313" key="5">
    <source>
        <dbReference type="EMBL" id="AGO98704.1"/>
    </source>
</evidence>
<dbReference type="InterPro" id="IPR029058">
    <property type="entry name" value="AB_hydrolase_fold"/>
</dbReference>
<dbReference type="PROSITE" id="PS52019">
    <property type="entry name" value="PKS_MFAS_DH"/>
    <property type="match status" value="1"/>
</dbReference>
<evidence type="ECO:0000259" key="4">
    <source>
        <dbReference type="PROSITE" id="PS52019"/>
    </source>
</evidence>
<dbReference type="PANTHER" id="PTHR43775">
    <property type="entry name" value="FATTY ACID SYNTHASE"/>
    <property type="match status" value="1"/>
</dbReference>
<accession>S4WIM8</accession>
<dbReference type="SMART" id="SM00824">
    <property type="entry name" value="PKS_TE"/>
    <property type="match status" value="1"/>
</dbReference>
<proteinExistence type="predicted"/>
<evidence type="ECO:0000256" key="2">
    <source>
        <dbReference type="ARBA" id="ARBA00023268"/>
    </source>
</evidence>
<dbReference type="InterPro" id="IPR001031">
    <property type="entry name" value="Thioesterase"/>
</dbReference>
<reference evidence="5" key="1">
    <citation type="submission" date="2013-05" db="EMBL/GenBank/DDBJ databases">
        <title>Identification and characterization of the cuevaene A biosynthetic gene cluster from Streptomyces sp. LZ35.</title>
        <authorList>
            <person name="Wang H."/>
            <person name="Jiang Y."/>
            <person name="Shen Y."/>
        </authorList>
    </citation>
    <scope>NUCLEOTIDE SEQUENCE</scope>
    <source>
        <strain evidence="5">LZ35</strain>
    </source>
</reference>
<dbReference type="Gene3D" id="3.10.129.110">
    <property type="entry name" value="Polyketide synthase dehydratase"/>
    <property type="match status" value="1"/>
</dbReference>
<evidence type="ECO:0000256" key="3">
    <source>
        <dbReference type="PROSITE-ProRule" id="PRU01363"/>
    </source>
</evidence>
<sequence length="335" mass="33945">MPLRADGVGTGPYGRLAADGLRYGPAFRGMRAAWRHGEELYADVALPEAVRASGPEADGPEFVLHPALFDAALHALALDGLVKDGSGAVGPAAAGLSLPFAFGGVRVHTTGVQRLRVRVGPGPDGQAAVELTDETGSPVATVRSLTLRPLPRTGPATADPVTGALHRTDWVPLTESVRWRAPVAMARWGVLGAAGTRLVDTLAPPGSGVPVYRGPAACDASAAVVVAPCPPPDTTGGARDQAAGLLRAVSAVRHPGFEPGEALPATLDALVTAQAIAVRAAAAEGPLVLLGRSAGGWVAHAVAERLESEGAAPAAVVLVDTYPPVTATGVRRSPR</sequence>
<dbReference type="InterPro" id="IPR049900">
    <property type="entry name" value="PKS_mFAS_DH"/>
</dbReference>
<dbReference type="GO" id="GO:0004312">
    <property type="term" value="F:fatty acid synthase activity"/>
    <property type="evidence" value="ECO:0007669"/>
    <property type="project" value="TreeGrafter"/>
</dbReference>
<dbReference type="SUPFAM" id="SSF53474">
    <property type="entry name" value="alpha/beta-Hydrolases"/>
    <property type="match status" value="1"/>
</dbReference>